<comment type="function">
    <text evidence="7">This is one of the proteins that bind and probably mediate the attachment of the 5S RNA into the large ribosomal subunit, where it forms part of the central protuberance.</text>
</comment>
<accession>A0A2S4ZYC3</accession>
<comment type="caution">
    <text evidence="8">The sequence shown here is derived from an EMBL/GenBank/DDBJ whole genome shotgun (WGS) entry which is preliminary data.</text>
</comment>
<keyword evidence="4 7" id="KW-0689">Ribosomal protein</keyword>
<dbReference type="SUPFAM" id="SSF53137">
    <property type="entry name" value="Translational machinery components"/>
    <property type="match status" value="1"/>
</dbReference>
<dbReference type="Proteomes" id="UP000236893">
    <property type="component" value="Unassembled WGS sequence"/>
</dbReference>
<dbReference type="GO" id="GO:0022625">
    <property type="term" value="C:cytosolic large ribosomal subunit"/>
    <property type="evidence" value="ECO:0007669"/>
    <property type="project" value="TreeGrafter"/>
</dbReference>
<evidence type="ECO:0000256" key="4">
    <source>
        <dbReference type="ARBA" id="ARBA00022980"/>
    </source>
</evidence>
<evidence type="ECO:0000256" key="1">
    <source>
        <dbReference type="ARBA" id="ARBA00007116"/>
    </source>
</evidence>
<dbReference type="AlphaFoldDB" id="A0A2S4ZYC3"/>
<dbReference type="CDD" id="cd00432">
    <property type="entry name" value="Ribosomal_L18_L5e"/>
    <property type="match status" value="1"/>
</dbReference>
<evidence type="ECO:0000256" key="7">
    <source>
        <dbReference type="HAMAP-Rule" id="MF_01337"/>
    </source>
</evidence>
<dbReference type="PANTHER" id="PTHR12899:SF3">
    <property type="entry name" value="LARGE RIBOSOMAL SUBUNIT PROTEIN UL18M"/>
    <property type="match status" value="1"/>
</dbReference>
<keyword evidence="3 7" id="KW-0694">RNA-binding</keyword>
<evidence type="ECO:0000313" key="8">
    <source>
        <dbReference type="EMBL" id="POY34932.1"/>
    </source>
</evidence>
<gene>
    <name evidence="7" type="primary">rplR</name>
    <name evidence="8" type="ORF">C3K47_17675</name>
</gene>
<dbReference type="GO" id="GO:0006412">
    <property type="term" value="P:translation"/>
    <property type="evidence" value="ECO:0007669"/>
    <property type="project" value="UniProtKB-UniRule"/>
</dbReference>
<evidence type="ECO:0000256" key="6">
    <source>
        <dbReference type="ARBA" id="ARBA00035197"/>
    </source>
</evidence>
<reference evidence="8 9" key="1">
    <citation type="submission" date="2018-01" db="EMBL/GenBank/DDBJ databases">
        <authorList>
            <person name="Gaut B.S."/>
            <person name="Morton B.R."/>
            <person name="Clegg M.T."/>
            <person name="Duvall M.R."/>
        </authorList>
    </citation>
    <scope>NUCLEOTIDE SEQUENCE [LARGE SCALE GENOMIC DNA]</scope>
    <source>
        <strain evidence="8 9">HR-AV</strain>
    </source>
</reference>
<dbReference type="HAMAP" id="MF_01337_B">
    <property type="entry name" value="Ribosomal_uL18_B"/>
    <property type="match status" value="1"/>
</dbReference>
<keyword evidence="2 7" id="KW-0699">rRNA-binding</keyword>
<dbReference type="InterPro" id="IPR057268">
    <property type="entry name" value="Ribosomal_L18"/>
</dbReference>
<dbReference type="FunFam" id="3.30.420.100:FF:000003">
    <property type="entry name" value="50S ribosomal protein L18"/>
    <property type="match status" value="1"/>
</dbReference>
<dbReference type="EMBL" id="PQVF01000016">
    <property type="protein sequence ID" value="POY34932.1"/>
    <property type="molecule type" value="Genomic_DNA"/>
</dbReference>
<dbReference type="Pfam" id="PF00861">
    <property type="entry name" value="Ribosomal_L18p"/>
    <property type="match status" value="1"/>
</dbReference>
<comment type="subunit">
    <text evidence="7">Part of the 50S ribosomal subunit; part of the 5S rRNA/L5/L18/L25 subcomplex. Contacts the 5S and 23S rRNAs.</text>
</comment>
<evidence type="ECO:0000313" key="9">
    <source>
        <dbReference type="Proteomes" id="UP000236893"/>
    </source>
</evidence>
<dbReference type="Gene3D" id="3.30.420.100">
    <property type="match status" value="1"/>
</dbReference>
<dbReference type="NCBIfam" id="TIGR00060">
    <property type="entry name" value="L18_bact"/>
    <property type="match status" value="1"/>
</dbReference>
<evidence type="ECO:0000256" key="5">
    <source>
        <dbReference type="ARBA" id="ARBA00023274"/>
    </source>
</evidence>
<keyword evidence="9" id="KW-1185">Reference proteome</keyword>
<comment type="similarity">
    <text evidence="1 7">Belongs to the universal ribosomal protein uL18 family.</text>
</comment>
<evidence type="ECO:0000256" key="2">
    <source>
        <dbReference type="ARBA" id="ARBA00022730"/>
    </source>
</evidence>
<dbReference type="PANTHER" id="PTHR12899">
    <property type="entry name" value="39S RIBOSOMAL PROTEIN L18, MITOCHONDRIAL"/>
    <property type="match status" value="1"/>
</dbReference>
<keyword evidence="5 7" id="KW-0687">Ribonucleoprotein</keyword>
<dbReference type="OrthoDB" id="9810939at2"/>
<name>A0A2S4ZYC3_9SPHI</name>
<dbReference type="GO" id="GO:0003735">
    <property type="term" value="F:structural constituent of ribosome"/>
    <property type="evidence" value="ECO:0007669"/>
    <property type="project" value="InterPro"/>
</dbReference>
<evidence type="ECO:0000256" key="3">
    <source>
        <dbReference type="ARBA" id="ARBA00022884"/>
    </source>
</evidence>
<sequence>MASKLSRRDRIKKGIRKNIAGSTERPRLTVFRSNKGIYAQIIDDVAGKTLVSASTLADKLVTNVNKSEQSKLVGKLIAEKAVAAGITTVVFDRNGYLYHGRVKSLAEGAREGGLNF</sequence>
<proteinExistence type="inferred from homology"/>
<organism evidence="8 9">
    <name type="scientific">Solitalea longa</name>
    <dbReference type="NCBI Taxonomy" id="2079460"/>
    <lineage>
        <taxon>Bacteria</taxon>
        <taxon>Pseudomonadati</taxon>
        <taxon>Bacteroidota</taxon>
        <taxon>Sphingobacteriia</taxon>
        <taxon>Sphingobacteriales</taxon>
        <taxon>Sphingobacteriaceae</taxon>
        <taxon>Solitalea</taxon>
    </lineage>
</organism>
<dbReference type="RefSeq" id="WP_103790494.1">
    <property type="nucleotide sequence ID" value="NZ_PQVF01000016.1"/>
</dbReference>
<dbReference type="InterPro" id="IPR005484">
    <property type="entry name" value="Ribosomal_uL18_bac/plant/anim"/>
</dbReference>
<dbReference type="InterPro" id="IPR004389">
    <property type="entry name" value="Ribosomal_uL18_bac-type"/>
</dbReference>
<dbReference type="GO" id="GO:0008097">
    <property type="term" value="F:5S rRNA binding"/>
    <property type="evidence" value="ECO:0007669"/>
    <property type="project" value="TreeGrafter"/>
</dbReference>
<protein>
    <recommendedName>
        <fullName evidence="6 7">Large ribosomal subunit protein uL18</fullName>
    </recommendedName>
</protein>